<dbReference type="AlphaFoldDB" id="A0A815KFM4"/>
<keyword evidence="3 6" id="KW-0808">Transferase</keyword>
<gene>
    <name evidence="9" type="ORF">OKA104_LOCUS30774</name>
    <name evidence="8" type="ORF">VCS650_LOCUS35918</name>
</gene>
<evidence type="ECO:0000256" key="5">
    <source>
        <dbReference type="ARBA" id="ARBA00047597"/>
    </source>
</evidence>
<evidence type="ECO:0000313" key="9">
    <source>
        <dbReference type="EMBL" id="CAF4017802.1"/>
    </source>
</evidence>
<dbReference type="GO" id="GO:0106274">
    <property type="term" value="F:NAD+-protein-arginine ADP-ribosyltransferase activity"/>
    <property type="evidence" value="ECO:0007669"/>
    <property type="project" value="UniProtKB-EC"/>
</dbReference>
<dbReference type="Proteomes" id="UP000663881">
    <property type="component" value="Unassembled WGS sequence"/>
</dbReference>
<keyword evidence="6" id="KW-0520">NAD</keyword>
<dbReference type="Pfam" id="PF02825">
    <property type="entry name" value="WWE"/>
    <property type="match status" value="1"/>
</dbReference>
<sequence length="366" mass="42799">MGNEISTTINSLKTIEWKWQSNPNPWSETELPTWSYYSDVENLIIERAFLNKQPRAMLDAYYIDFKGDLQILNSDNSKQRPVQRIARKREDKHLREERFMDLPVASDRSFGGQYGWVSPFVVEVRRYLGLQPNELPSQKPKMIPGLVEKAAQGIIEEGKHIGKQLEAEELANILREKKNKRIEEVWQCCAYLYSVESFLYKTLNANMRLVGSKEDEHIWRRTVRTLGPFCLLLWDDPFNEEAKYDIELYRGAKLKSEQIAAYKKMAENEEEYGSFQGFSSCSRNRGKAEEFGNTLFIMKVLFAFTADISGLSEYPDEEEELVTPGVCFRVLRVEEKPETAKHLIYLELRQRFSGKWKRCVIIFIIK</sequence>
<dbReference type="EC" id="2.4.2.31" evidence="6"/>
<evidence type="ECO:0000259" key="7">
    <source>
        <dbReference type="PROSITE" id="PS50918"/>
    </source>
</evidence>
<keyword evidence="2 6" id="KW-0328">Glycosyltransferase</keyword>
<keyword evidence="6" id="KW-0521">NADP</keyword>
<protein>
    <recommendedName>
        <fullName evidence="6">NAD(P)(+)--arginine ADP-ribosyltransferase</fullName>
        <ecNumber evidence="6">2.4.2.31</ecNumber>
    </recommendedName>
    <alternativeName>
        <fullName evidence="6">Mono(ADP-ribosyl)transferase</fullName>
    </alternativeName>
</protein>
<dbReference type="Gene3D" id="3.30.720.50">
    <property type="match status" value="1"/>
</dbReference>
<dbReference type="EMBL" id="CAJNON010000843">
    <property type="protein sequence ID" value="CAF1390462.1"/>
    <property type="molecule type" value="Genomic_DNA"/>
</dbReference>
<dbReference type="Proteomes" id="UP000663891">
    <property type="component" value="Unassembled WGS sequence"/>
</dbReference>
<dbReference type="Gene3D" id="3.90.176.10">
    <property type="entry name" value="Toxin ADP-ribosyltransferase, Chain A, domain 1"/>
    <property type="match status" value="1"/>
</dbReference>
<dbReference type="GO" id="GO:0016779">
    <property type="term" value="F:nucleotidyltransferase activity"/>
    <property type="evidence" value="ECO:0007669"/>
    <property type="project" value="UniProtKB-KW"/>
</dbReference>
<comment type="caution">
    <text evidence="8">The sequence shown here is derived from an EMBL/GenBank/DDBJ whole genome shotgun (WGS) entry which is preliminary data.</text>
</comment>
<evidence type="ECO:0000313" key="10">
    <source>
        <dbReference type="Proteomes" id="UP000663891"/>
    </source>
</evidence>
<evidence type="ECO:0000256" key="2">
    <source>
        <dbReference type="ARBA" id="ARBA00022676"/>
    </source>
</evidence>
<keyword evidence="4" id="KW-0548">Nucleotidyltransferase</keyword>
<dbReference type="OrthoDB" id="10004590at2759"/>
<dbReference type="SUPFAM" id="SSF117839">
    <property type="entry name" value="WWE domain"/>
    <property type="match status" value="1"/>
</dbReference>
<dbReference type="Pfam" id="PF01129">
    <property type="entry name" value="ART"/>
    <property type="match status" value="1"/>
</dbReference>
<reference evidence="8" key="1">
    <citation type="submission" date="2021-02" db="EMBL/GenBank/DDBJ databases">
        <authorList>
            <person name="Nowell W R."/>
        </authorList>
    </citation>
    <scope>NUCLEOTIDE SEQUENCE</scope>
</reference>
<dbReference type="InterPro" id="IPR037197">
    <property type="entry name" value="WWE_dom_sf"/>
</dbReference>
<evidence type="ECO:0000313" key="8">
    <source>
        <dbReference type="EMBL" id="CAF1390462.1"/>
    </source>
</evidence>
<dbReference type="PROSITE" id="PS50918">
    <property type="entry name" value="WWE"/>
    <property type="match status" value="1"/>
</dbReference>
<comment type="similarity">
    <text evidence="1 6">Belongs to the Arg-specific ADP-ribosyltransferase family.</text>
</comment>
<evidence type="ECO:0000256" key="1">
    <source>
        <dbReference type="ARBA" id="ARBA00009558"/>
    </source>
</evidence>
<dbReference type="PROSITE" id="PS51996">
    <property type="entry name" value="TR_MART"/>
    <property type="match status" value="1"/>
</dbReference>
<dbReference type="SUPFAM" id="SSF56399">
    <property type="entry name" value="ADP-ribosylation"/>
    <property type="match status" value="1"/>
</dbReference>
<evidence type="ECO:0000256" key="4">
    <source>
        <dbReference type="ARBA" id="ARBA00022695"/>
    </source>
</evidence>
<comment type="catalytic activity">
    <reaction evidence="5 6">
        <text>L-arginyl-[protein] + NAD(+) = N(omega)-(ADP-D-ribosyl)-L-arginyl-[protein] + nicotinamide + H(+)</text>
        <dbReference type="Rhea" id="RHEA:19149"/>
        <dbReference type="Rhea" id="RHEA-COMP:10532"/>
        <dbReference type="Rhea" id="RHEA-COMP:15087"/>
        <dbReference type="ChEBI" id="CHEBI:15378"/>
        <dbReference type="ChEBI" id="CHEBI:17154"/>
        <dbReference type="ChEBI" id="CHEBI:29965"/>
        <dbReference type="ChEBI" id="CHEBI:57540"/>
        <dbReference type="ChEBI" id="CHEBI:142554"/>
        <dbReference type="EC" id="2.4.2.31"/>
    </reaction>
</comment>
<dbReference type="EMBL" id="CAJOAY010003361">
    <property type="protein sequence ID" value="CAF4017802.1"/>
    <property type="molecule type" value="Genomic_DNA"/>
</dbReference>
<proteinExistence type="inferred from homology"/>
<organism evidence="8 10">
    <name type="scientific">Adineta steineri</name>
    <dbReference type="NCBI Taxonomy" id="433720"/>
    <lineage>
        <taxon>Eukaryota</taxon>
        <taxon>Metazoa</taxon>
        <taxon>Spiralia</taxon>
        <taxon>Gnathifera</taxon>
        <taxon>Rotifera</taxon>
        <taxon>Eurotatoria</taxon>
        <taxon>Bdelloidea</taxon>
        <taxon>Adinetida</taxon>
        <taxon>Adinetidae</taxon>
        <taxon>Adineta</taxon>
    </lineage>
</organism>
<dbReference type="InterPro" id="IPR004170">
    <property type="entry name" value="WWE_dom"/>
</dbReference>
<accession>A0A815KFM4</accession>
<feature type="domain" description="WWE" evidence="7">
    <location>
        <begin position="3"/>
        <end position="84"/>
    </location>
</feature>
<name>A0A815KFM4_9BILA</name>
<dbReference type="InterPro" id="IPR000768">
    <property type="entry name" value="ART"/>
</dbReference>
<evidence type="ECO:0000256" key="3">
    <source>
        <dbReference type="ARBA" id="ARBA00022679"/>
    </source>
</evidence>
<evidence type="ECO:0000256" key="6">
    <source>
        <dbReference type="RuleBase" id="RU361228"/>
    </source>
</evidence>